<dbReference type="GO" id="GO:0003677">
    <property type="term" value="F:DNA binding"/>
    <property type="evidence" value="ECO:0007669"/>
    <property type="project" value="UniProtKB-KW"/>
</dbReference>
<evidence type="ECO:0000256" key="1">
    <source>
        <dbReference type="ARBA" id="ARBA00009437"/>
    </source>
</evidence>
<accession>A0A2L0EHX5</accession>
<dbReference type="PANTHER" id="PTHR30118">
    <property type="entry name" value="HTH-TYPE TRANSCRIPTIONAL REGULATOR LEUO-RELATED"/>
    <property type="match status" value="1"/>
</dbReference>
<organism evidence="7 8">
    <name type="scientific">Sorangium cellulosum</name>
    <name type="common">Polyangium cellulosum</name>
    <dbReference type="NCBI Taxonomy" id="56"/>
    <lineage>
        <taxon>Bacteria</taxon>
        <taxon>Pseudomonadati</taxon>
        <taxon>Myxococcota</taxon>
        <taxon>Polyangia</taxon>
        <taxon>Polyangiales</taxon>
        <taxon>Polyangiaceae</taxon>
        <taxon>Sorangium</taxon>
    </lineage>
</organism>
<dbReference type="AlphaFoldDB" id="A0A2L0EHX5"/>
<dbReference type="SUPFAM" id="SSF53850">
    <property type="entry name" value="Periplasmic binding protein-like II"/>
    <property type="match status" value="1"/>
</dbReference>
<dbReference type="Proteomes" id="UP000238348">
    <property type="component" value="Chromosome"/>
</dbReference>
<feature type="domain" description="HTH lysR-type" evidence="6">
    <location>
        <begin position="10"/>
        <end position="66"/>
    </location>
</feature>
<dbReference type="InterPro" id="IPR036390">
    <property type="entry name" value="WH_DNA-bd_sf"/>
</dbReference>
<evidence type="ECO:0000256" key="3">
    <source>
        <dbReference type="ARBA" id="ARBA00023125"/>
    </source>
</evidence>
<keyword evidence="3" id="KW-0238">DNA-binding</keyword>
<dbReference type="CDD" id="cd08417">
    <property type="entry name" value="PBP2_Nitroaromatics_like"/>
    <property type="match status" value="1"/>
</dbReference>
<name>A0A2L0EHX5_SORCE</name>
<evidence type="ECO:0000313" key="8">
    <source>
        <dbReference type="Proteomes" id="UP000238348"/>
    </source>
</evidence>
<dbReference type="PROSITE" id="PS50931">
    <property type="entry name" value="HTH_LYSR"/>
    <property type="match status" value="1"/>
</dbReference>
<dbReference type="GO" id="GO:0003700">
    <property type="term" value="F:DNA-binding transcription factor activity"/>
    <property type="evidence" value="ECO:0007669"/>
    <property type="project" value="InterPro"/>
</dbReference>
<dbReference type="RefSeq" id="WP_104976932.1">
    <property type="nucleotide sequence ID" value="NZ_CP012673.1"/>
</dbReference>
<evidence type="ECO:0000259" key="6">
    <source>
        <dbReference type="PROSITE" id="PS50931"/>
    </source>
</evidence>
<dbReference type="InterPro" id="IPR036388">
    <property type="entry name" value="WH-like_DNA-bd_sf"/>
</dbReference>
<reference evidence="7 8" key="1">
    <citation type="submission" date="2015-09" db="EMBL/GenBank/DDBJ databases">
        <title>Sorangium comparison.</title>
        <authorList>
            <person name="Zaburannyi N."/>
            <person name="Bunk B."/>
            <person name="Overmann J."/>
            <person name="Mueller R."/>
        </authorList>
    </citation>
    <scope>NUCLEOTIDE SEQUENCE [LARGE SCALE GENOMIC DNA]</scope>
    <source>
        <strain evidence="7 8">So ce26</strain>
    </source>
</reference>
<evidence type="ECO:0000256" key="4">
    <source>
        <dbReference type="ARBA" id="ARBA00023163"/>
    </source>
</evidence>
<feature type="compositionally biased region" description="Low complexity" evidence="5">
    <location>
        <begin position="303"/>
        <end position="313"/>
    </location>
</feature>
<dbReference type="Pfam" id="PF03466">
    <property type="entry name" value="LysR_substrate"/>
    <property type="match status" value="1"/>
</dbReference>
<dbReference type="Gene3D" id="3.40.190.10">
    <property type="entry name" value="Periplasmic binding protein-like II"/>
    <property type="match status" value="2"/>
</dbReference>
<gene>
    <name evidence="7" type="primary">lysR</name>
    <name evidence="7" type="ORF">SOCE26_002670</name>
</gene>
<dbReference type="InterPro" id="IPR000847">
    <property type="entry name" value="LysR_HTH_N"/>
</dbReference>
<evidence type="ECO:0000313" key="7">
    <source>
        <dbReference type="EMBL" id="AUX38886.1"/>
    </source>
</evidence>
<keyword evidence="2" id="KW-0805">Transcription regulation</keyword>
<protein>
    <submittedName>
        <fullName evidence="7">LysR family transcriptional regulator</fullName>
    </submittedName>
</protein>
<dbReference type="InterPro" id="IPR005119">
    <property type="entry name" value="LysR_subst-bd"/>
</dbReference>
<dbReference type="Pfam" id="PF00126">
    <property type="entry name" value="HTH_1"/>
    <property type="match status" value="1"/>
</dbReference>
<dbReference type="PANTHER" id="PTHR30118:SF15">
    <property type="entry name" value="TRANSCRIPTIONAL REGULATORY PROTEIN"/>
    <property type="match status" value="1"/>
</dbReference>
<dbReference type="OrthoDB" id="109788at2"/>
<feature type="region of interest" description="Disordered" evidence="5">
    <location>
        <begin position="303"/>
        <end position="327"/>
    </location>
</feature>
<dbReference type="InterPro" id="IPR050389">
    <property type="entry name" value="LysR-type_TF"/>
</dbReference>
<proteinExistence type="inferred from homology"/>
<evidence type="ECO:0000256" key="2">
    <source>
        <dbReference type="ARBA" id="ARBA00023015"/>
    </source>
</evidence>
<comment type="similarity">
    <text evidence="1">Belongs to the LysR transcriptional regulatory family.</text>
</comment>
<dbReference type="EMBL" id="CP012673">
    <property type="protein sequence ID" value="AUX38886.1"/>
    <property type="molecule type" value="Genomic_DNA"/>
</dbReference>
<dbReference type="Gene3D" id="1.10.10.10">
    <property type="entry name" value="Winged helix-like DNA-binding domain superfamily/Winged helix DNA-binding domain"/>
    <property type="match status" value="1"/>
</dbReference>
<dbReference type="SUPFAM" id="SSF46785">
    <property type="entry name" value="Winged helix' DNA-binding domain"/>
    <property type="match status" value="1"/>
</dbReference>
<evidence type="ECO:0000256" key="5">
    <source>
        <dbReference type="SAM" id="MobiDB-lite"/>
    </source>
</evidence>
<dbReference type="InterPro" id="IPR037402">
    <property type="entry name" value="YidZ_PBP2"/>
</dbReference>
<sequence>MRITHLRQADLNLLVVFSVLAEERSASRSAKRLSLSQPAVSRALQRLRGTFHDDLLVRTAGGYEPTPRGQRLLQELSVILPRLDRLLKGAEFDPGEEQATFRVSGTDNAAHVLCPALCKSMLPWADKVSLRMVGWHDGVFEDLERGRLDLSLNADDGHTPERFLREIIYEDDFVCVVAKESRHARRIPLDDYVKGLHVGIDTLGGRQTIPEQRLAALDRRRRCAIEVPYFTAAMRCVAGTELIATVPRRMAAREPDDPAVRIVEAPGELGSFRYLMVWHARVNSDAAHAWLRSLVREAGKGLAAAPARAAPARPARPEQRRPRRRSR</sequence>
<keyword evidence="4" id="KW-0804">Transcription</keyword>
<dbReference type="PRINTS" id="PR00039">
    <property type="entry name" value="HTHLYSR"/>
</dbReference>